<evidence type="ECO:0000313" key="1">
    <source>
        <dbReference type="EMBL" id="CAG9183929.1"/>
    </source>
</evidence>
<evidence type="ECO:0000313" key="2">
    <source>
        <dbReference type="Proteomes" id="UP000701702"/>
    </source>
</evidence>
<dbReference type="InterPro" id="IPR023393">
    <property type="entry name" value="START-like_dom_sf"/>
</dbReference>
<name>A0ABN7ZIL0_9BURK</name>
<proteinExistence type="predicted"/>
<reference evidence="1 2" key="1">
    <citation type="submission" date="2021-08" db="EMBL/GenBank/DDBJ databases">
        <authorList>
            <person name="Peeters C."/>
        </authorList>
    </citation>
    <scope>NUCLEOTIDE SEQUENCE [LARGE SCALE GENOMIC DNA]</scope>
    <source>
        <strain evidence="1 2">LMG 23994</strain>
    </source>
</reference>
<comment type="caution">
    <text evidence="1">The sequence shown here is derived from an EMBL/GenBank/DDBJ whole genome shotgun (WGS) entry which is preliminary data.</text>
</comment>
<dbReference type="EMBL" id="CAJZAF010000036">
    <property type="protein sequence ID" value="CAG9183929.1"/>
    <property type="molecule type" value="Genomic_DNA"/>
</dbReference>
<gene>
    <name evidence="1" type="ORF">LMG23994_05266</name>
</gene>
<dbReference type="Proteomes" id="UP000701702">
    <property type="component" value="Unassembled WGS sequence"/>
</dbReference>
<keyword evidence="2" id="KW-1185">Reference proteome</keyword>
<dbReference type="CDD" id="cd07812">
    <property type="entry name" value="SRPBCC"/>
    <property type="match status" value="1"/>
</dbReference>
<dbReference type="Gene3D" id="3.30.530.20">
    <property type="match status" value="1"/>
</dbReference>
<dbReference type="RefSeq" id="WP_224007928.1">
    <property type="nucleotide sequence ID" value="NZ_CAJZAF010000036.1"/>
</dbReference>
<protein>
    <recommendedName>
        <fullName evidence="3">SRPBCC family protein</fullName>
    </recommendedName>
</protein>
<evidence type="ECO:0008006" key="3">
    <source>
        <dbReference type="Google" id="ProtNLM"/>
    </source>
</evidence>
<sequence length="167" mass="18735">MTASVFPLHFESGVTLNATPEIAFSYLDDFRMLSAHMETSTAMMMGSKMRITLDALEGRAVGSKVRMDGKIFGMTLSLEEVVMQRQPPLSKSWQTINAKLLVIGQYRLGFALSPSDGRSLLRVFIDYELPQHGLARWLGKLFGKMYARWCTEQMANDAAVHFNSATF</sequence>
<accession>A0ABN7ZIL0</accession>
<organism evidence="1 2">
    <name type="scientific">Cupriavidus pinatubonensis</name>
    <dbReference type="NCBI Taxonomy" id="248026"/>
    <lineage>
        <taxon>Bacteria</taxon>
        <taxon>Pseudomonadati</taxon>
        <taxon>Pseudomonadota</taxon>
        <taxon>Betaproteobacteria</taxon>
        <taxon>Burkholderiales</taxon>
        <taxon>Burkholderiaceae</taxon>
        <taxon>Cupriavidus</taxon>
    </lineage>
</organism>
<dbReference type="SUPFAM" id="SSF55961">
    <property type="entry name" value="Bet v1-like"/>
    <property type="match status" value="1"/>
</dbReference>